<dbReference type="SMART" id="SM01134">
    <property type="entry name" value="DeoRC"/>
    <property type="match status" value="1"/>
</dbReference>
<evidence type="ECO:0000313" key="6">
    <source>
        <dbReference type="Proteomes" id="UP001330812"/>
    </source>
</evidence>
<keyword evidence="1" id="KW-0805">Transcription regulation</keyword>
<evidence type="ECO:0000256" key="1">
    <source>
        <dbReference type="ARBA" id="ARBA00023015"/>
    </source>
</evidence>
<dbReference type="Proteomes" id="UP001330812">
    <property type="component" value="Chromosome"/>
</dbReference>
<dbReference type="PROSITE" id="PS51000">
    <property type="entry name" value="HTH_DEOR_2"/>
    <property type="match status" value="1"/>
</dbReference>
<reference evidence="5 6" key="1">
    <citation type="journal article" date="2015" name="Int. J. Syst. Evol. Microbiol.">
        <title>Amycolatopsis rhabdoformis sp. nov., an actinomycete isolated from a tropical forest soil.</title>
        <authorList>
            <person name="Souza W.R."/>
            <person name="Silva R.E."/>
            <person name="Goodfellow M."/>
            <person name="Busarakam K."/>
            <person name="Figueiro F.S."/>
            <person name="Ferreira D."/>
            <person name="Rodrigues-Filho E."/>
            <person name="Moraes L.A.B."/>
            <person name="Zucchi T.D."/>
        </authorList>
    </citation>
    <scope>NUCLEOTIDE SEQUENCE [LARGE SCALE GENOMIC DNA]</scope>
    <source>
        <strain evidence="5 6">NCIMB 14900</strain>
    </source>
</reference>
<dbReference type="PANTHER" id="PTHR30363">
    <property type="entry name" value="HTH-TYPE TRANSCRIPTIONAL REGULATOR SRLR-RELATED"/>
    <property type="match status" value="1"/>
</dbReference>
<dbReference type="InterPro" id="IPR050313">
    <property type="entry name" value="Carb_Metab_HTH_regulators"/>
</dbReference>
<gene>
    <name evidence="5" type="ORF">VSH64_05810</name>
</gene>
<dbReference type="InterPro" id="IPR001034">
    <property type="entry name" value="DeoR_HTH"/>
</dbReference>
<keyword evidence="6" id="KW-1185">Reference proteome</keyword>
<dbReference type="EMBL" id="CP142149">
    <property type="protein sequence ID" value="WSE31623.1"/>
    <property type="molecule type" value="Genomic_DNA"/>
</dbReference>
<dbReference type="InterPro" id="IPR014036">
    <property type="entry name" value="DeoR-like_C"/>
</dbReference>
<sequence length="270" mass="28772">MTTAPRPTRDRRGRIMEIVEEQGYCTTAELSREFDVSDMTIRRDVQKLVADGRLRSVHGGVTALPQTALAGTDFRSRAERRRATKDAIAAFAAADLPEAGAVALDAGTTTLALALAIPLDARLHVVTPSLAVANTLLGHELVEIVCLGGSLHHQTQSFAGPATLAAIAELRLRRLYLAASGINADGVYCGNHFDAMTKRALVDVADEVVLLADSSKFSISAMVRACTLDDVDRIVTDDGIPEPDHEALLAHGVEVSIVARDQAPGDKEET</sequence>
<dbReference type="RefSeq" id="WP_326834430.1">
    <property type="nucleotide sequence ID" value="NZ_CP142149.1"/>
</dbReference>
<protein>
    <submittedName>
        <fullName evidence="5">DeoR/GlpR family DNA-binding transcription regulator</fullName>
    </submittedName>
</protein>
<dbReference type="PRINTS" id="PR00037">
    <property type="entry name" value="HTHLACR"/>
</dbReference>
<dbReference type="InterPro" id="IPR036388">
    <property type="entry name" value="WH-like_DNA-bd_sf"/>
</dbReference>
<feature type="domain" description="HTH deoR-type" evidence="4">
    <location>
        <begin position="8"/>
        <end position="63"/>
    </location>
</feature>
<keyword evidence="3" id="KW-0804">Transcription</keyword>
<evidence type="ECO:0000256" key="3">
    <source>
        <dbReference type="ARBA" id="ARBA00023163"/>
    </source>
</evidence>
<proteinExistence type="predicted"/>
<dbReference type="PANTHER" id="PTHR30363:SF44">
    <property type="entry name" value="AGA OPERON TRANSCRIPTIONAL REPRESSOR-RELATED"/>
    <property type="match status" value="1"/>
</dbReference>
<dbReference type="InterPro" id="IPR018356">
    <property type="entry name" value="Tscrpt_reg_HTH_DeoR_CS"/>
</dbReference>
<organism evidence="5 6">
    <name type="scientific">Amycolatopsis rhabdoformis</name>
    <dbReference type="NCBI Taxonomy" id="1448059"/>
    <lineage>
        <taxon>Bacteria</taxon>
        <taxon>Bacillati</taxon>
        <taxon>Actinomycetota</taxon>
        <taxon>Actinomycetes</taxon>
        <taxon>Pseudonocardiales</taxon>
        <taxon>Pseudonocardiaceae</taxon>
        <taxon>Amycolatopsis</taxon>
    </lineage>
</organism>
<evidence type="ECO:0000313" key="5">
    <source>
        <dbReference type="EMBL" id="WSE31623.1"/>
    </source>
</evidence>
<dbReference type="InterPro" id="IPR037171">
    <property type="entry name" value="NagB/RpiA_transferase-like"/>
</dbReference>
<dbReference type="SUPFAM" id="SSF100950">
    <property type="entry name" value="NagB/RpiA/CoA transferase-like"/>
    <property type="match status" value="1"/>
</dbReference>
<name>A0ABZ1ICG5_9PSEU</name>
<dbReference type="Gene3D" id="1.10.10.10">
    <property type="entry name" value="Winged helix-like DNA-binding domain superfamily/Winged helix DNA-binding domain"/>
    <property type="match status" value="1"/>
</dbReference>
<accession>A0ABZ1ICG5</accession>
<evidence type="ECO:0000256" key="2">
    <source>
        <dbReference type="ARBA" id="ARBA00023125"/>
    </source>
</evidence>
<dbReference type="SMART" id="SM00420">
    <property type="entry name" value="HTH_DEOR"/>
    <property type="match status" value="1"/>
</dbReference>
<dbReference type="GO" id="GO:0003677">
    <property type="term" value="F:DNA binding"/>
    <property type="evidence" value="ECO:0007669"/>
    <property type="project" value="UniProtKB-KW"/>
</dbReference>
<keyword evidence="2 5" id="KW-0238">DNA-binding</keyword>
<evidence type="ECO:0000259" key="4">
    <source>
        <dbReference type="PROSITE" id="PS51000"/>
    </source>
</evidence>
<dbReference type="Pfam" id="PF00455">
    <property type="entry name" value="DeoRC"/>
    <property type="match status" value="1"/>
</dbReference>
<dbReference type="PROSITE" id="PS00894">
    <property type="entry name" value="HTH_DEOR_1"/>
    <property type="match status" value="1"/>
</dbReference>
<dbReference type="InterPro" id="IPR036390">
    <property type="entry name" value="WH_DNA-bd_sf"/>
</dbReference>
<dbReference type="Pfam" id="PF08220">
    <property type="entry name" value="HTH_DeoR"/>
    <property type="match status" value="1"/>
</dbReference>
<dbReference type="SUPFAM" id="SSF46785">
    <property type="entry name" value="Winged helix' DNA-binding domain"/>
    <property type="match status" value="1"/>
</dbReference>